<name>A0A132BAJ3_MOLSC</name>
<evidence type="ECO:0000259" key="1">
    <source>
        <dbReference type="Pfam" id="PF11976"/>
    </source>
</evidence>
<dbReference type="Pfam" id="PF20150">
    <property type="entry name" value="2EXR"/>
    <property type="match status" value="1"/>
</dbReference>
<evidence type="ECO:0000313" key="3">
    <source>
        <dbReference type="EMBL" id="KUJ09401.1"/>
    </source>
</evidence>
<protein>
    <submittedName>
        <fullName evidence="3">Uncharacterized protein</fullName>
    </submittedName>
</protein>
<dbReference type="Proteomes" id="UP000070700">
    <property type="component" value="Unassembled WGS sequence"/>
</dbReference>
<dbReference type="InterPro" id="IPR022617">
    <property type="entry name" value="Rad60/SUMO-like_dom"/>
</dbReference>
<feature type="domain" description="Rad60/SUMO-like" evidence="1">
    <location>
        <begin position="345"/>
        <end position="415"/>
    </location>
</feature>
<dbReference type="InParanoid" id="A0A132BAJ3"/>
<dbReference type="PANTHER" id="PTHR35910:SF6">
    <property type="entry name" value="2EXR DOMAIN-CONTAINING PROTEIN"/>
    <property type="match status" value="1"/>
</dbReference>
<organism evidence="3 4">
    <name type="scientific">Mollisia scopiformis</name>
    <name type="common">Conifer needle endophyte fungus</name>
    <name type="synonym">Phialocephala scopiformis</name>
    <dbReference type="NCBI Taxonomy" id="149040"/>
    <lineage>
        <taxon>Eukaryota</taxon>
        <taxon>Fungi</taxon>
        <taxon>Dikarya</taxon>
        <taxon>Ascomycota</taxon>
        <taxon>Pezizomycotina</taxon>
        <taxon>Leotiomycetes</taxon>
        <taxon>Helotiales</taxon>
        <taxon>Mollisiaceae</taxon>
        <taxon>Mollisia</taxon>
    </lineage>
</organism>
<dbReference type="GeneID" id="28830391"/>
<reference evidence="3 4" key="1">
    <citation type="submission" date="2015-10" db="EMBL/GenBank/DDBJ databases">
        <title>Full genome of DAOMC 229536 Phialocephala scopiformis, a fungal endophyte of spruce producing the potent anti-insectan compound rugulosin.</title>
        <authorList>
            <consortium name="DOE Joint Genome Institute"/>
            <person name="Walker A.K."/>
            <person name="Frasz S.L."/>
            <person name="Seifert K.A."/>
            <person name="Miller J.D."/>
            <person name="Mondo S.J."/>
            <person name="Labutti K."/>
            <person name="Lipzen A."/>
            <person name="Dockter R."/>
            <person name="Kennedy M."/>
            <person name="Grigoriev I.V."/>
            <person name="Spatafora J.W."/>
        </authorList>
    </citation>
    <scope>NUCLEOTIDE SEQUENCE [LARGE SCALE GENOMIC DNA]</scope>
    <source>
        <strain evidence="3 4">CBS 120377</strain>
    </source>
</reference>
<dbReference type="OrthoDB" id="3437257at2759"/>
<accession>A0A132BAJ3</accession>
<keyword evidence="4" id="KW-1185">Reference proteome</keyword>
<dbReference type="RefSeq" id="XP_018063756.1">
    <property type="nucleotide sequence ID" value="XM_018220665.1"/>
</dbReference>
<dbReference type="AlphaFoldDB" id="A0A132BAJ3"/>
<feature type="domain" description="2EXR" evidence="2">
    <location>
        <begin position="25"/>
        <end position="159"/>
    </location>
</feature>
<sequence length="435" mass="49486">MSTQLILADGGGPTQSPTMKKLESFPRFKELPKEIRLQIWEYLLPGTRVVHMNPTRTDLGPVSRVWSIYPVEQDPNEDEDSRFFCPSWWRDAFSREGKICGINYGPKALWEPTTASESLSKSLTTCQESFSVITGNYVQTFGTLGTIPKTWFSSRDDTMFLSISLRHTKPGNSIFDQDHPIDFRLVEKLALGNPGFRPCSAPFVDAKAYPDFLELLSGFDNLLEVTIVDRFPPCPSYWRNTFPDLVLMDFMEVAVLMEWYQPGYDPKNDRSLQRYQETWSVKSKADFTYDKLELERQWKLAVQQGKPAIKTLPKFDRKLILESTNKEAFDQAKEDYYRQKKEYRMRIAVTSSNMAPFDVTIDSTTTVEDVAEAYRAARGLSDEACIAITCGGQRIEAGTKLLDVENLYDGDVLSVLSQGGEEFVDNRSGTDKGDV</sequence>
<evidence type="ECO:0000313" key="4">
    <source>
        <dbReference type="Proteomes" id="UP000070700"/>
    </source>
</evidence>
<dbReference type="Pfam" id="PF11976">
    <property type="entry name" value="Rad60-SLD"/>
    <property type="match status" value="1"/>
</dbReference>
<dbReference type="EMBL" id="KQ947432">
    <property type="protein sequence ID" value="KUJ09401.1"/>
    <property type="molecule type" value="Genomic_DNA"/>
</dbReference>
<dbReference type="KEGG" id="psco:LY89DRAFT_741114"/>
<dbReference type="PANTHER" id="PTHR35910">
    <property type="entry name" value="2EXR DOMAIN-CONTAINING PROTEIN"/>
    <property type="match status" value="1"/>
</dbReference>
<evidence type="ECO:0000259" key="2">
    <source>
        <dbReference type="Pfam" id="PF20150"/>
    </source>
</evidence>
<proteinExistence type="predicted"/>
<gene>
    <name evidence="3" type="ORF">LY89DRAFT_741114</name>
</gene>
<dbReference type="Gene3D" id="3.10.20.90">
    <property type="entry name" value="Phosphatidylinositol 3-kinase Catalytic Subunit, Chain A, domain 1"/>
    <property type="match status" value="1"/>
</dbReference>
<dbReference type="InterPro" id="IPR045518">
    <property type="entry name" value="2EXR"/>
</dbReference>